<reference evidence="1" key="1">
    <citation type="submission" date="2019-06" db="EMBL/GenBank/DDBJ databases">
        <authorList>
            <person name="Zheng W."/>
        </authorList>
    </citation>
    <scope>NUCLEOTIDE SEQUENCE</scope>
    <source>
        <strain evidence="1">QDHG01</strain>
    </source>
</reference>
<dbReference type="EMBL" id="RRYP01000611">
    <property type="protein sequence ID" value="TNV87142.1"/>
    <property type="molecule type" value="Genomic_DNA"/>
</dbReference>
<accession>A0A8J8P322</accession>
<dbReference type="Proteomes" id="UP000785679">
    <property type="component" value="Unassembled WGS sequence"/>
</dbReference>
<proteinExistence type="predicted"/>
<keyword evidence="2" id="KW-1185">Reference proteome</keyword>
<name>A0A8J8P322_HALGN</name>
<dbReference type="AlphaFoldDB" id="A0A8J8P322"/>
<comment type="caution">
    <text evidence="1">The sequence shown here is derived from an EMBL/GenBank/DDBJ whole genome shotgun (WGS) entry which is preliminary data.</text>
</comment>
<evidence type="ECO:0000313" key="1">
    <source>
        <dbReference type="EMBL" id="TNV87142.1"/>
    </source>
</evidence>
<evidence type="ECO:0000313" key="2">
    <source>
        <dbReference type="Proteomes" id="UP000785679"/>
    </source>
</evidence>
<gene>
    <name evidence="1" type="ORF">FGO68_gene2854</name>
</gene>
<protein>
    <submittedName>
        <fullName evidence="1">Uncharacterized protein</fullName>
    </submittedName>
</protein>
<sequence length="88" mass="9256">MTINPPFFLSAASNSFSNTTTSLLSPPILPFTPCLTFTCSSHVSIPPSPITTGNARSFTYVLTANPIYALPQFNLACNSVILSTSALG</sequence>
<organism evidence="1 2">
    <name type="scientific">Halteria grandinella</name>
    <dbReference type="NCBI Taxonomy" id="5974"/>
    <lineage>
        <taxon>Eukaryota</taxon>
        <taxon>Sar</taxon>
        <taxon>Alveolata</taxon>
        <taxon>Ciliophora</taxon>
        <taxon>Intramacronucleata</taxon>
        <taxon>Spirotrichea</taxon>
        <taxon>Stichotrichia</taxon>
        <taxon>Sporadotrichida</taxon>
        <taxon>Halteriidae</taxon>
        <taxon>Halteria</taxon>
    </lineage>
</organism>